<dbReference type="InterPro" id="IPR002036">
    <property type="entry name" value="YbeY"/>
</dbReference>
<dbReference type="PANTHER" id="PTHR46986">
    <property type="entry name" value="ENDORIBONUCLEASE YBEY, CHLOROPLASTIC"/>
    <property type="match status" value="1"/>
</dbReference>
<keyword evidence="9" id="KW-1185">Reference proteome</keyword>
<dbReference type="SUPFAM" id="SSF55486">
    <property type="entry name" value="Metalloproteases ('zincins'), catalytic domain"/>
    <property type="match status" value="1"/>
</dbReference>
<keyword evidence="4 7" id="KW-0255">Endonuclease</keyword>
<dbReference type="KEGG" id="ise:JBKA6_0402"/>
<comment type="similarity">
    <text evidence="1 7">Belongs to the endoribonuclease YbeY family.</text>
</comment>
<evidence type="ECO:0000256" key="5">
    <source>
        <dbReference type="ARBA" id="ARBA00022801"/>
    </source>
</evidence>
<keyword evidence="7" id="KW-0963">Cytoplasm</keyword>
<evidence type="ECO:0000256" key="4">
    <source>
        <dbReference type="ARBA" id="ARBA00022759"/>
    </source>
</evidence>
<feature type="binding site" evidence="7">
    <location>
        <position position="106"/>
    </location>
    <ligand>
        <name>Zn(2+)</name>
        <dbReference type="ChEBI" id="CHEBI:29105"/>
        <note>catalytic</note>
    </ligand>
</feature>
<comment type="cofactor">
    <cofactor evidence="7">
        <name>Zn(2+)</name>
        <dbReference type="ChEBI" id="CHEBI:29105"/>
    </cofactor>
    <text evidence="7">Binds 1 zinc ion.</text>
</comment>
<keyword evidence="7" id="KW-0690">Ribosome biogenesis</keyword>
<comment type="function">
    <text evidence="7">Single strand-specific metallo-endoribonuclease involved in late-stage 70S ribosome quality control and in maturation of the 3' terminus of the 16S rRNA.</text>
</comment>
<keyword evidence="3 7" id="KW-0479">Metal-binding</keyword>
<dbReference type="NCBIfam" id="TIGR00043">
    <property type="entry name" value="rRNA maturation RNase YbeY"/>
    <property type="match status" value="1"/>
</dbReference>
<evidence type="ECO:0000256" key="2">
    <source>
        <dbReference type="ARBA" id="ARBA00022722"/>
    </source>
</evidence>
<keyword evidence="2 7" id="KW-0540">Nuclease</keyword>
<feature type="binding site" evidence="7">
    <location>
        <position position="110"/>
    </location>
    <ligand>
        <name>Zn(2+)</name>
        <dbReference type="ChEBI" id="CHEBI:29105"/>
        <note>catalytic</note>
    </ligand>
</feature>
<name>A0A1J1DX30_9FLAO</name>
<comment type="subcellular location">
    <subcellularLocation>
        <location evidence="7">Cytoplasm</location>
    </subcellularLocation>
</comment>
<dbReference type="GO" id="GO:0004521">
    <property type="term" value="F:RNA endonuclease activity"/>
    <property type="evidence" value="ECO:0007669"/>
    <property type="project" value="UniProtKB-UniRule"/>
</dbReference>
<dbReference type="Pfam" id="PF02130">
    <property type="entry name" value="YbeY"/>
    <property type="match status" value="1"/>
</dbReference>
<keyword evidence="5 7" id="KW-0378">Hydrolase</keyword>
<evidence type="ECO:0000256" key="6">
    <source>
        <dbReference type="ARBA" id="ARBA00022833"/>
    </source>
</evidence>
<dbReference type="Gene3D" id="3.40.390.30">
    <property type="entry name" value="Metalloproteases ('zincins'), catalytic domain"/>
    <property type="match status" value="1"/>
</dbReference>
<evidence type="ECO:0000313" key="9">
    <source>
        <dbReference type="Proteomes" id="UP000243197"/>
    </source>
</evidence>
<dbReference type="GO" id="GO:0008270">
    <property type="term" value="F:zinc ion binding"/>
    <property type="evidence" value="ECO:0007669"/>
    <property type="project" value="UniProtKB-UniRule"/>
</dbReference>
<evidence type="ECO:0000313" key="8">
    <source>
        <dbReference type="EMBL" id="BAV94415.1"/>
    </source>
</evidence>
<dbReference type="PANTHER" id="PTHR46986:SF1">
    <property type="entry name" value="ENDORIBONUCLEASE YBEY, CHLOROPLASTIC"/>
    <property type="match status" value="1"/>
</dbReference>
<evidence type="ECO:0000256" key="7">
    <source>
        <dbReference type="HAMAP-Rule" id="MF_00009"/>
    </source>
</evidence>
<dbReference type="EC" id="3.1.-.-" evidence="7"/>
<dbReference type="Proteomes" id="UP000243197">
    <property type="component" value="Chromosome"/>
</dbReference>
<proteinExistence type="inferred from homology"/>
<organism evidence="8 9">
    <name type="scientific">Ichthyobacterium seriolicida</name>
    <dbReference type="NCBI Taxonomy" id="242600"/>
    <lineage>
        <taxon>Bacteria</taxon>
        <taxon>Pseudomonadati</taxon>
        <taxon>Bacteroidota</taxon>
        <taxon>Flavobacteriia</taxon>
        <taxon>Flavobacteriales</taxon>
        <taxon>Ichthyobacteriaceae</taxon>
        <taxon>Ichthyobacterium</taxon>
    </lineage>
</organism>
<protein>
    <recommendedName>
        <fullName evidence="7">Endoribonuclease YbeY</fullName>
        <ecNumber evidence="7">3.1.-.-</ecNumber>
    </recommendedName>
</protein>
<dbReference type="HAMAP" id="MF_00009">
    <property type="entry name" value="Endoribonucl_YbeY"/>
    <property type="match status" value="1"/>
</dbReference>
<keyword evidence="7" id="KW-0698">rRNA processing</keyword>
<dbReference type="GO" id="GO:0004222">
    <property type="term" value="F:metalloendopeptidase activity"/>
    <property type="evidence" value="ECO:0007669"/>
    <property type="project" value="InterPro"/>
</dbReference>
<keyword evidence="6 7" id="KW-0862">Zinc</keyword>
<dbReference type="GO" id="GO:0005737">
    <property type="term" value="C:cytoplasm"/>
    <property type="evidence" value="ECO:0007669"/>
    <property type="project" value="UniProtKB-SubCell"/>
</dbReference>
<sequence length="142" mass="17167">MINFFYQIKEFRLCDENIITKWINDIAKKEEKNIGEINYIFCNDEDLLKINLKYLNHDYYTDIISFDYSSENILSGDIFISIDRVKENMNTFNQSFNRELFRVISHGILHFIGYKDKEPKEKKLMREKEDFYIASEIISTYL</sequence>
<dbReference type="AlphaFoldDB" id="A0A1J1DX30"/>
<dbReference type="InterPro" id="IPR023091">
    <property type="entry name" value="MetalPrtase_cat_dom_sf_prd"/>
</dbReference>
<feature type="binding site" evidence="7">
    <location>
        <position position="116"/>
    </location>
    <ligand>
        <name>Zn(2+)</name>
        <dbReference type="ChEBI" id="CHEBI:29105"/>
        <note>catalytic</note>
    </ligand>
</feature>
<dbReference type="OrthoDB" id="9811984at2"/>
<accession>A0A1J1DX30</accession>
<dbReference type="EMBL" id="AP014564">
    <property type="protein sequence ID" value="BAV94415.1"/>
    <property type="molecule type" value="Genomic_DNA"/>
</dbReference>
<dbReference type="GO" id="GO:0006364">
    <property type="term" value="P:rRNA processing"/>
    <property type="evidence" value="ECO:0007669"/>
    <property type="project" value="UniProtKB-UniRule"/>
</dbReference>
<reference evidence="8 9" key="1">
    <citation type="submission" date="2014-03" db="EMBL/GenBank/DDBJ databases">
        <title>complete genome sequence of Flavobacteriaceae bacterium JBKA-6.</title>
        <authorList>
            <person name="Takano T."/>
            <person name="Nakamura Y."/>
            <person name="Takuma S."/>
            <person name="Yasuike M."/>
            <person name="Matsuyama T."/>
            <person name="Sakai T."/>
            <person name="Fujiwara A."/>
            <person name="Kimoto K."/>
            <person name="Fukuda Y."/>
            <person name="Kondo H."/>
            <person name="Hirono I."/>
            <person name="Nakayasu C."/>
        </authorList>
    </citation>
    <scope>NUCLEOTIDE SEQUENCE [LARGE SCALE GENOMIC DNA]</scope>
    <source>
        <strain evidence="8 9">JBKA-6</strain>
    </source>
</reference>
<evidence type="ECO:0000256" key="3">
    <source>
        <dbReference type="ARBA" id="ARBA00022723"/>
    </source>
</evidence>
<evidence type="ECO:0000256" key="1">
    <source>
        <dbReference type="ARBA" id="ARBA00010875"/>
    </source>
</evidence>
<dbReference type="RefSeq" id="WP_096685381.1">
    <property type="nucleotide sequence ID" value="NZ_AP014564.1"/>
</dbReference>
<gene>
    <name evidence="7" type="primary">ybeY</name>
    <name evidence="8" type="ORF">JBKA6_0402</name>
</gene>